<gene>
    <name evidence="1" type="ORF">EG68_11235</name>
</gene>
<accession>A0A8S9YA58</accession>
<dbReference type="Proteomes" id="UP000822476">
    <property type="component" value="Unassembled WGS sequence"/>
</dbReference>
<sequence length="81" mass="9104">MCASKPLLLLQQPSAWTLHKSVYGHSNTNDNSWLRGLPQAGVGQNHPTAFHGGMAFWWNNGWTWCLFYVDSGHSVITCQMN</sequence>
<name>A0A8S9YA58_9TREM</name>
<dbReference type="EMBL" id="JTDE01021523">
    <property type="protein sequence ID" value="KAF7232812.1"/>
    <property type="molecule type" value="Genomic_DNA"/>
</dbReference>
<reference evidence="1" key="1">
    <citation type="submission" date="2019-07" db="EMBL/GenBank/DDBJ databases">
        <title>Annotation for the trematode Paragonimus miyazaki's.</title>
        <authorList>
            <person name="Choi Y.-J."/>
        </authorList>
    </citation>
    <scope>NUCLEOTIDE SEQUENCE</scope>
    <source>
        <strain evidence="1">Japan</strain>
    </source>
</reference>
<proteinExistence type="predicted"/>
<comment type="caution">
    <text evidence="1">The sequence shown here is derived from an EMBL/GenBank/DDBJ whole genome shotgun (WGS) entry which is preliminary data.</text>
</comment>
<protein>
    <submittedName>
        <fullName evidence="1">Uncharacterized protein</fullName>
    </submittedName>
</protein>
<evidence type="ECO:0000313" key="1">
    <source>
        <dbReference type="EMBL" id="KAF7232812.1"/>
    </source>
</evidence>
<dbReference type="AlphaFoldDB" id="A0A8S9YA58"/>
<evidence type="ECO:0000313" key="2">
    <source>
        <dbReference type="Proteomes" id="UP000822476"/>
    </source>
</evidence>
<keyword evidence="2" id="KW-1185">Reference proteome</keyword>
<organism evidence="1 2">
    <name type="scientific">Paragonimus skrjabini miyazakii</name>
    <dbReference type="NCBI Taxonomy" id="59628"/>
    <lineage>
        <taxon>Eukaryota</taxon>
        <taxon>Metazoa</taxon>
        <taxon>Spiralia</taxon>
        <taxon>Lophotrochozoa</taxon>
        <taxon>Platyhelminthes</taxon>
        <taxon>Trematoda</taxon>
        <taxon>Digenea</taxon>
        <taxon>Plagiorchiida</taxon>
        <taxon>Troglotremata</taxon>
        <taxon>Troglotrematidae</taxon>
        <taxon>Paragonimus</taxon>
    </lineage>
</organism>